<dbReference type="PROSITE" id="PS51257">
    <property type="entry name" value="PROKAR_LIPOPROTEIN"/>
    <property type="match status" value="1"/>
</dbReference>
<keyword evidence="4" id="KW-1185">Reference proteome</keyword>
<dbReference type="OrthoDB" id="678784at2"/>
<accession>F0SAB6</accession>
<dbReference type="AlphaFoldDB" id="F0SAB6"/>
<gene>
    <name evidence="3" type="ordered locus">Pedsa_0921</name>
</gene>
<proteinExistence type="predicted"/>
<dbReference type="Proteomes" id="UP000000310">
    <property type="component" value="Chromosome"/>
</dbReference>
<sequence length="183" mass="21310">MKKLLALFCLFIFLYACSNDDTSKNIIAKDKMYNILLDMHLADASLDYASNSQNTDSMLLNAKTKYNYIFSKYNIDSASFSESLAYYSKNKPKEILKVYQNVIDSLDRFRDKLSKGKVEFNLPLNSIYPDTIFYHINLPFRIDSNLLKNKINNNVVKKDSLVKDSVKVSKDTLIRNVNRFRKR</sequence>
<protein>
    <recommendedName>
        <fullName evidence="2">DUF4296 domain-containing protein</fullName>
    </recommendedName>
</protein>
<reference evidence="3 4" key="1">
    <citation type="journal article" date="2011" name="Stand. Genomic Sci.">
        <title>Complete genome sequence of the gliding, heparinolytic Pedobacter saltans type strain (113).</title>
        <authorList>
            <person name="Liolios K."/>
            <person name="Sikorski J."/>
            <person name="Lu M."/>
            <person name="Nolan M."/>
            <person name="Lapidus A."/>
            <person name="Lucas S."/>
            <person name="Hammon N."/>
            <person name="Deshpande S."/>
            <person name="Cheng J.F."/>
            <person name="Tapia R."/>
            <person name="Han C."/>
            <person name="Goodwin L."/>
            <person name="Pitluck S."/>
            <person name="Huntemann M."/>
            <person name="Ivanova N."/>
            <person name="Pagani I."/>
            <person name="Mavromatis K."/>
            <person name="Ovchinikova G."/>
            <person name="Pati A."/>
            <person name="Chen A."/>
            <person name="Palaniappan K."/>
            <person name="Land M."/>
            <person name="Hauser L."/>
            <person name="Brambilla E.M."/>
            <person name="Kotsyurbenko O."/>
            <person name="Rohde M."/>
            <person name="Tindall B.J."/>
            <person name="Abt B."/>
            <person name="Goker M."/>
            <person name="Detter J.C."/>
            <person name="Woyke T."/>
            <person name="Bristow J."/>
            <person name="Eisen J.A."/>
            <person name="Markowitz V."/>
            <person name="Hugenholtz P."/>
            <person name="Klenk H.P."/>
            <person name="Kyrpides N.C."/>
        </authorList>
    </citation>
    <scope>NUCLEOTIDE SEQUENCE [LARGE SCALE GENOMIC DNA]</scope>
    <source>
        <strain evidence="4">ATCC 51119 / DSM 12145 / JCM 21818 / LMG 10337 / NBRC 100064 / NCIMB 13643</strain>
    </source>
</reference>
<dbReference type="KEGG" id="psn:Pedsa_0921"/>
<keyword evidence="1" id="KW-0732">Signal</keyword>
<evidence type="ECO:0000256" key="1">
    <source>
        <dbReference type="SAM" id="SignalP"/>
    </source>
</evidence>
<feature type="domain" description="DUF4296" evidence="2">
    <location>
        <begin position="24"/>
        <end position="111"/>
    </location>
</feature>
<feature type="signal peptide" evidence="1">
    <location>
        <begin position="1"/>
        <end position="18"/>
    </location>
</feature>
<name>F0SAB6_PSESL</name>
<evidence type="ECO:0000313" key="3">
    <source>
        <dbReference type="EMBL" id="ADY51493.1"/>
    </source>
</evidence>
<feature type="chain" id="PRO_5003260109" description="DUF4296 domain-containing protein" evidence="1">
    <location>
        <begin position="19"/>
        <end position="183"/>
    </location>
</feature>
<dbReference type="HOGENOM" id="CLU_1474004_0_0_10"/>
<evidence type="ECO:0000313" key="4">
    <source>
        <dbReference type="Proteomes" id="UP000000310"/>
    </source>
</evidence>
<dbReference type="InterPro" id="IPR025381">
    <property type="entry name" value="DUF4296"/>
</dbReference>
<dbReference type="RefSeq" id="WP_013631993.1">
    <property type="nucleotide sequence ID" value="NC_015177.1"/>
</dbReference>
<reference evidence="4" key="2">
    <citation type="submission" date="2011-02" db="EMBL/GenBank/DDBJ databases">
        <title>The complete genome of Pedobacter saltans DSM 12145.</title>
        <authorList>
            <consortium name="US DOE Joint Genome Institute (JGI-PGF)"/>
            <person name="Lucas S."/>
            <person name="Copeland A."/>
            <person name="Lapidus A."/>
            <person name="Bruce D."/>
            <person name="Goodwin L."/>
            <person name="Pitluck S."/>
            <person name="Kyrpides N."/>
            <person name="Mavromatis K."/>
            <person name="Pagani I."/>
            <person name="Ivanova N."/>
            <person name="Ovchinnikova G."/>
            <person name="Lu M."/>
            <person name="Detter J.C."/>
            <person name="Han C."/>
            <person name="Land M."/>
            <person name="Hauser L."/>
            <person name="Markowitz V."/>
            <person name="Cheng J.-F."/>
            <person name="Hugenholtz P."/>
            <person name="Woyke T."/>
            <person name="Wu D."/>
            <person name="Tindall B."/>
            <person name="Pomrenke H.G."/>
            <person name="Brambilla E."/>
            <person name="Klenk H.-P."/>
            <person name="Eisen J.A."/>
        </authorList>
    </citation>
    <scope>NUCLEOTIDE SEQUENCE [LARGE SCALE GENOMIC DNA]</scope>
    <source>
        <strain evidence="4">ATCC 51119 / DSM 12145 / JCM 21818 / LMG 10337 / NBRC 100064 / NCIMB 13643</strain>
    </source>
</reference>
<evidence type="ECO:0000259" key="2">
    <source>
        <dbReference type="Pfam" id="PF14129"/>
    </source>
</evidence>
<dbReference type="EMBL" id="CP002545">
    <property type="protein sequence ID" value="ADY51493.1"/>
    <property type="molecule type" value="Genomic_DNA"/>
</dbReference>
<dbReference type="STRING" id="762903.Pedsa_0921"/>
<organism evidence="3 4">
    <name type="scientific">Pseudopedobacter saltans (strain ATCC 51119 / DSM 12145 / JCM 21818 / CCUG 39354 / LMG 10337 / NBRC 100064 / NCIMB 13643)</name>
    <name type="common">Pedobacter saltans</name>
    <dbReference type="NCBI Taxonomy" id="762903"/>
    <lineage>
        <taxon>Bacteria</taxon>
        <taxon>Pseudomonadati</taxon>
        <taxon>Bacteroidota</taxon>
        <taxon>Sphingobacteriia</taxon>
        <taxon>Sphingobacteriales</taxon>
        <taxon>Sphingobacteriaceae</taxon>
        <taxon>Pseudopedobacter</taxon>
    </lineage>
</organism>
<dbReference type="Pfam" id="PF14129">
    <property type="entry name" value="DUF4296"/>
    <property type="match status" value="1"/>
</dbReference>